<organism evidence="1 2">
    <name type="scientific">Imshaugia aleurites</name>
    <dbReference type="NCBI Taxonomy" id="172621"/>
    <lineage>
        <taxon>Eukaryota</taxon>
        <taxon>Fungi</taxon>
        <taxon>Dikarya</taxon>
        <taxon>Ascomycota</taxon>
        <taxon>Pezizomycotina</taxon>
        <taxon>Lecanoromycetes</taxon>
        <taxon>OSLEUM clade</taxon>
        <taxon>Lecanoromycetidae</taxon>
        <taxon>Lecanorales</taxon>
        <taxon>Lecanorineae</taxon>
        <taxon>Parmeliaceae</taxon>
        <taxon>Imshaugia</taxon>
    </lineage>
</organism>
<protein>
    <submittedName>
        <fullName evidence="1">Uncharacterized protein</fullName>
    </submittedName>
</protein>
<name>A0A8H3EFL2_9LECA</name>
<dbReference type="EMBL" id="CAJPDT010000001">
    <property type="protein sequence ID" value="CAF9904707.1"/>
    <property type="molecule type" value="Genomic_DNA"/>
</dbReference>
<proteinExistence type="predicted"/>
<evidence type="ECO:0000313" key="2">
    <source>
        <dbReference type="Proteomes" id="UP000664534"/>
    </source>
</evidence>
<dbReference type="Proteomes" id="UP000664534">
    <property type="component" value="Unassembled WGS sequence"/>
</dbReference>
<dbReference type="AlphaFoldDB" id="A0A8H3EFL2"/>
<keyword evidence="2" id="KW-1185">Reference proteome</keyword>
<evidence type="ECO:0000313" key="1">
    <source>
        <dbReference type="EMBL" id="CAF9904707.1"/>
    </source>
</evidence>
<reference evidence="1" key="1">
    <citation type="submission" date="2021-03" db="EMBL/GenBank/DDBJ databases">
        <authorList>
            <person name="Tagirdzhanova G."/>
        </authorList>
    </citation>
    <scope>NUCLEOTIDE SEQUENCE</scope>
</reference>
<gene>
    <name evidence="1" type="ORF">IMSHALPRED_000148</name>
</gene>
<accession>A0A8H3EFL2</accession>
<sequence length="99" mass="11153">MPLSVSIPNLNFQPTKNRFSKRLCPLSANTSVNCSTTAKIPPNLTMDKQERTIWLELKPEPKSKLKADLEPRIVFTTLTELKELSNFADAIQVRLNAAK</sequence>
<comment type="caution">
    <text evidence="1">The sequence shown here is derived from an EMBL/GenBank/DDBJ whole genome shotgun (WGS) entry which is preliminary data.</text>
</comment>